<feature type="compositionally biased region" description="Basic and acidic residues" evidence="1">
    <location>
        <begin position="29"/>
        <end position="41"/>
    </location>
</feature>
<sequence length="79" mass="8558">MRLIRENVEREADGTTAEKLISDGFTPMGEKKPDTVPEEKAGKNIEDMTVEELKTLAKEKGLTGVSSLAKADLLAILKG</sequence>
<accession>A0A564VY53</accession>
<dbReference type="Pfam" id="PF07498">
    <property type="entry name" value="Rho_N"/>
    <property type="match status" value="1"/>
</dbReference>
<evidence type="ECO:0000313" key="3">
    <source>
        <dbReference type="EMBL" id="VUX37298.1"/>
    </source>
</evidence>
<evidence type="ECO:0000256" key="1">
    <source>
        <dbReference type="SAM" id="MobiDB-lite"/>
    </source>
</evidence>
<dbReference type="InterPro" id="IPR011112">
    <property type="entry name" value="Rho-like_N"/>
</dbReference>
<reference evidence="3 4" key="1">
    <citation type="submission" date="2019-07" db="EMBL/GenBank/DDBJ databases">
        <authorList>
            <person name="Hibberd C M."/>
            <person name="Gehrig L. J."/>
            <person name="Chang H.-W."/>
            <person name="Venkatesh S."/>
        </authorList>
    </citation>
    <scope>NUCLEOTIDE SEQUENCE [LARGE SCALE GENOMIC DNA]</scope>
    <source>
        <strain evidence="3">Blautia_luti_SSTS_Bg7063</strain>
    </source>
</reference>
<dbReference type="AlphaFoldDB" id="A0A564VY53"/>
<proteinExistence type="predicted"/>
<dbReference type="EMBL" id="CABHNW010000073">
    <property type="protein sequence ID" value="VUX37298.1"/>
    <property type="molecule type" value="Genomic_DNA"/>
</dbReference>
<dbReference type="RefSeq" id="WP_144093650.1">
    <property type="nucleotide sequence ID" value="NZ_CABHMX010000018.1"/>
</dbReference>
<dbReference type="GO" id="GO:0006353">
    <property type="term" value="P:DNA-templated transcription termination"/>
    <property type="evidence" value="ECO:0007669"/>
    <property type="project" value="InterPro"/>
</dbReference>
<dbReference type="Proteomes" id="UP000408482">
    <property type="component" value="Unassembled WGS sequence"/>
</dbReference>
<feature type="region of interest" description="Disordered" evidence="1">
    <location>
        <begin position="22"/>
        <end position="41"/>
    </location>
</feature>
<organism evidence="3 4">
    <name type="scientific">Blautia luti</name>
    <dbReference type="NCBI Taxonomy" id="89014"/>
    <lineage>
        <taxon>Bacteria</taxon>
        <taxon>Bacillati</taxon>
        <taxon>Bacillota</taxon>
        <taxon>Clostridia</taxon>
        <taxon>Lachnospirales</taxon>
        <taxon>Lachnospiraceae</taxon>
        <taxon>Blautia</taxon>
    </lineage>
</organism>
<evidence type="ECO:0000259" key="2">
    <source>
        <dbReference type="Pfam" id="PF07498"/>
    </source>
</evidence>
<feature type="domain" description="Rho termination factor-like N-terminal" evidence="2">
    <location>
        <begin position="46"/>
        <end position="78"/>
    </location>
</feature>
<name>A0A564VY53_9FIRM</name>
<gene>
    <name evidence="3" type="ORF">RSSSTS7063_03112</name>
</gene>
<keyword evidence="4" id="KW-1185">Reference proteome</keyword>
<evidence type="ECO:0000313" key="4">
    <source>
        <dbReference type="Proteomes" id="UP000408482"/>
    </source>
</evidence>
<protein>
    <recommendedName>
        <fullName evidence="2">Rho termination factor-like N-terminal domain-containing protein</fullName>
    </recommendedName>
</protein>